<dbReference type="EMBL" id="AWWV01015147">
    <property type="protein sequence ID" value="OMO53701.1"/>
    <property type="molecule type" value="Genomic_DNA"/>
</dbReference>
<evidence type="ECO:0000313" key="2">
    <source>
        <dbReference type="Proteomes" id="UP000188268"/>
    </source>
</evidence>
<dbReference type="Gramene" id="OMO53701">
    <property type="protein sequence ID" value="OMO53701"/>
    <property type="gene ID" value="CCACVL1_28427"/>
</dbReference>
<name>A0A1R3G6J6_COCAP</name>
<evidence type="ECO:0000313" key="1">
    <source>
        <dbReference type="EMBL" id="OMO53701.1"/>
    </source>
</evidence>
<organism evidence="1 2">
    <name type="scientific">Corchorus capsularis</name>
    <name type="common">Jute</name>
    <dbReference type="NCBI Taxonomy" id="210143"/>
    <lineage>
        <taxon>Eukaryota</taxon>
        <taxon>Viridiplantae</taxon>
        <taxon>Streptophyta</taxon>
        <taxon>Embryophyta</taxon>
        <taxon>Tracheophyta</taxon>
        <taxon>Spermatophyta</taxon>
        <taxon>Magnoliopsida</taxon>
        <taxon>eudicotyledons</taxon>
        <taxon>Gunneridae</taxon>
        <taxon>Pentapetalae</taxon>
        <taxon>rosids</taxon>
        <taxon>malvids</taxon>
        <taxon>Malvales</taxon>
        <taxon>Malvaceae</taxon>
        <taxon>Grewioideae</taxon>
        <taxon>Apeibeae</taxon>
        <taxon>Corchorus</taxon>
    </lineage>
</organism>
<reference evidence="1 2" key="1">
    <citation type="submission" date="2013-09" db="EMBL/GenBank/DDBJ databases">
        <title>Corchorus capsularis genome sequencing.</title>
        <authorList>
            <person name="Alam M."/>
            <person name="Haque M.S."/>
            <person name="Islam M.S."/>
            <person name="Emdad E.M."/>
            <person name="Islam M.M."/>
            <person name="Ahmed B."/>
            <person name="Halim A."/>
            <person name="Hossen Q.M.M."/>
            <person name="Hossain M.Z."/>
            <person name="Ahmed R."/>
            <person name="Khan M.M."/>
            <person name="Islam R."/>
            <person name="Rashid M.M."/>
            <person name="Khan S.A."/>
            <person name="Rahman M.S."/>
            <person name="Alam M."/>
        </authorList>
    </citation>
    <scope>NUCLEOTIDE SEQUENCE [LARGE SCALE GENOMIC DNA]</scope>
    <source>
        <strain evidence="2">cv. CVL-1</strain>
        <tissue evidence="1">Whole seedling</tissue>
    </source>
</reference>
<gene>
    <name evidence="1" type="ORF">CCACVL1_28427</name>
</gene>
<dbReference type="AlphaFoldDB" id="A0A1R3G6J6"/>
<sequence length="24" mass="2750">MAVRMRAGLGPKDRVIFLPIRKKP</sequence>
<protein>
    <submittedName>
        <fullName evidence="1">Uncharacterized protein</fullName>
    </submittedName>
</protein>
<proteinExistence type="predicted"/>
<dbReference type="Proteomes" id="UP000188268">
    <property type="component" value="Unassembled WGS sequence"/>
</dbReference>
<keyword evidence="2" id="KW-1185">Reference proteome</keyword>
<comment type="caution">
    <text evidence="1">The sequence shown here is derived from an EMBL/GenBank/DDBJ whole genome shotgun (WGS) entry which is preliminary data.</text>
</comment>
<accession>A0A1R3G6J6</accession>